<dbReference type="InterPro" id="IPR001789">
    <property type="entry name" value="Sig_transdc_resp-reg_receiver"/>
</dbReference>
<evidence type="ECO:0000313" key="4">
    <source>
        <dbReference type="EMBL" id="QKI90142.1"/>
    </source>
</evidence>
<dbReference type="SMART" id="SM00448">
    <property type="entry name" value="REC"/>
    <property type="match status" value="1"/>
</dbReference>
<keyword evidence="5" id="KW-1185">Reference proteome</keyword>
<dbReference type="Gene3D" id="3.40.50.2300">
    <property type="match status" value="1"/>
</dbReference>
<dbReference type="AlphaFoldDB" id="A0A7D4T1R9"/>
<dbReference type="InterPro" id="IPR050595">
    <property type="entry name" value="Bact_response_regulator"/>
</dbReference>
<dbReference type="SUPFAM" id="SSF52172">
    <property type="entry name" value="CheY-like"/>
    <property type="match status" value="1"/>
</dbReference>
<dbReference type="EMBL" id="CP054020">
    <property type="protein sequence ID" value="QKI90142.1"/>
    <property type="molecule type" value="Genomic_DNA"/>
</dbReference>
<accession>A0A7D4T1R9</accession>
<keyword evidence="1 2" id="KW-0597">Phosphoprotein</keyword>
<dbReference type="PROSITE" id="PS50110">
    <property type="entry name" value="RESPONSE_REGULATORY"/>
    <property type="match status" value="1"/>
</dbReference>
<feature type="domain" description="Response regulatory" evidence="3">
    <location>
        <begin position="11"/>
        <end position="128"/>
    </location>
</feature>
<evidence type="ECO:0000313" key="5">
    <source>
        <dbReference type="Proteomes" id="UP000504724"/>
    </source>
</evidence>
<organism evidence="4 5">
    <name type="scientific">Thiomicrorhabdus xiamenensis</name>
    <dbReference type="NCBI Taxonomy" id="2739063"/>
    <lineage>
        <taxon>Bacteria</taxon>
        <taxon>Pseudomonadati</taxon>
        <taxon>Pseudomonadota</taxon>
        <taxon>Gammaproteobacteria</taxon>
        <taxon>Thiotrichales</taxon>
        <taxon>Piscirickettsiaceae</taxon>
        <taxon>Thiomicrorhabdus</taxon>
    </lineage>
</organism>
<name>A0A7D4T1R9_9GAMM</name>
<evidence type="ECO:0000256" key="1">
    <source>
        <dbReference type="ARBA" id="ARBA00022553"/>
    </source>
</evidence>
<evidence type="ECO:0000256" key="2">
    <source>
        <dbReference type="PROSITE-ProRule" id="PRU00169"/>
    </source>
</evidence>
<dbReference type="RefSeq" id="WP_173286663.1">
    <property type="nucleotide sequence ID" value="NZ_CP054020.1"/>
</dbReference>
<dbReference type="PANTHER" id="PTHR44591:SF3">
    <property type="entry name" value="RESPONSE REGULATORY DOMAIN-CONTAINING PROTEIN"/>
    <property type="match status" value="1"/>
</dbReference>
<dbReference type="InterPro" id="IPR011006">
    <property type="entry name" value="CheY-like_superfamily"/>
</dbReference>
<dbReference type="Proteomes" id="UP000504724">
    <property type="component" value="Chromosome"/>
</dbReference>
<sequence>MNTGFNISELRFLVVDDLPNICTLFSSILHDFGWKNVSVSTSGEKALALLKEKDFDFVLLDINMEGMDGLDVLDQINSLPILFPPHVIMITADASRDSLNKALQKGAADFIVKPFQPAVLQMKIKKIFAESKMQNTSRLMR</sequence>
<gene>
    <name evidence="4" type="ORF">HQN79_11440</name>
</gene>
<dbReference type="KEGG" id="txa:HQN79_11440"/>
<dbReference type="GO" id="GO:0000160">
    <property type="term" value="P:phosphorelay signal transduction system"/>
    <property type="evidence" value="ECO:0007669"/>
    <property type="project" value="InterPro"/>
</dbReference>
<dbReference type="PANTHER" id="PTHR44591">
    <property type="entry name" value="STRESS RESPONSE REGULATOR PROTEIN 1"/>
    <property type="match status" value="1"/>
</dbReference>
<protein>
    <submittedName>
        <fullName evidence="4">Response regulator</fullName>
    </submittedName>
</protein>
<feature type="modified residue" description="4-aspartylphosphate" evidence="2">
    <location>
        <position position="61"/>
    </location>
</feature>
<evidence type="ECO:0000259" key="3">
    <source>
        <dbReference type="PROSITE" id="PS50110"/>
    </source>
</evidence>
<proteinExistence type="predicted"/>
<reference evidence="4 5" key="1">
    <citation type="submission" date="2020-05" db="EMBL/GenBank/DDBJ databases">
        <title>Thiomicrorhabdus sediminis sp.nov. and Thiomicrorhabdus xiamenensis sp.nov., novel sulfur-oxidizing bacteria isolated from coastal sediment.</title>
        <authorList>
            <person name="Liu X."/>
        </authorList>
    </citation>
    <scope>NUCLEOTIDE SEQUENCE [LARGE SCALE GENOMIC DNA]</scope>
    <source>
        <strain evidence="4 5">G2</strain>
    </source>
</reference>
<dbReference type="Pfam" id="PF00072">
    <property type="entry name" value="Response_reg"/>
    <property type="match status" value="1"/>
</dbReference>